<comment type="catalytic activity">
    <reaction evidence="1">
        <text>a 4-O-methyl-thymidine in DNA + L-cysteinyl-[protein] = a thymidine in DNA + S-methyl-L-cysteinyl-[protein]</text>
        <dbReference type="Rhea" id="RHEA:53428"/>
        <dbReference type="Rhea" id="RHEA-COMP:10131"/>
        <dbReference type="Rhea" id="RHEA-COMP:10132"/>
        <dbReference type="Rhea" id="RHEA-COMP:13555"/>
        <dbReference type="Rhea" id="RHEA-COMP:13556"/>
        <dbReference type="ChEBI" id="CHEBI:29950"/>
        <dbReference type="ChEBI" id="CHEBI:82612"/>
        <dbReference type="ChEBI" id="CHEBI:137386"/>
        <dbReference type="ChEBI" id="CHEBI:137387"/>
        <dbReference type="EC" id="2.1.1.63"/>
    </reaction>
</comment>
<dbReference type="GO" id="GO:0003908">
    <property type="term" value="F:methylated-DNA-[protein]-cysteine S-methyltransferase activity"/>
    <property type="evidence" value="ECO:0007669"/>
    <property type="project" value="UniProtKB-EC"/>
</dbReference>
<dbReference type="SUPFAM" id="SSF53155">
    <property type="entry name" value="Methylated DNA-protein cysteine methyltransferase domain"/>
    <property type="match status" value="1"/>
</dbReference>
<evidence type="ECO:0000256" key="6">
    <source>
        <dbReference type="ARBA" id="ARBA00049348"/>
    </source>
</evidence>
<comment type="catalytic activity">
    <reaction evidence="6">
        <text>a 6-O-methyl-2'-deoxyguanosine in DNA + L-cysteinyl-[protein] = S-methyl-L-cysteinyl-[protein] + a 2'-deoxyguanosine in DNA</text>
        <dbReference type="Rhea" id="RHEA:24000"/>
        <dbReference type="Rhea" id="RHEA-COMP:10131"/>
        <dbReference type="Rhea" id="RHEA-COMP:10132"/>
        <dbReference type="Rhea" id="RHEA-COMP:11367"/>
        <dbReference type="Rhea" id="RHEA-COMP:11368"/>
        <dbReference type="ChEBI" id="CHEBI:29950"/>
        <dbReference type="ChEBI" id="CHEBI:82612"/>
        <dbReference type="ChEBI" id="CHEBI:85445"/>
        <dbReference type="ChEBI" id="CHEBI:85448"/>
        <dbReference type="EC" id="2.1.1.63"/>
    </reaction>
</comment>
<reference evidence="8 9" key="1">
    <citation type="journal article" date="2023" name="Microorganisms">
        <title>Thiorhodovibrio frisius and Trv. litoralis spp. nov., Two Novel Members from a Clade of Fastidious Purple Sulfur Bacteria That Exhibit Unique Red-Shifted Light-Harvesting Capabilities.</title>
        <authorList>
            <person name="Methner A."/>
            <person name="Kuzyk S.B."/>
            <person name="Petersen J."/>
            <person name="Bauer S."/>
            <person name="Brinkmann H."/>
            <person name="Sichau K."/>
            <person name="Wanner G."/>
            <person name="Wolf J."/>
            <person name="Neumann-Schaal M."/>
            <person name="Henke P."/>
            <person name="Tank M."/>
            <person name="Sproer C."/>
            <person name="Bunk B."/>
            <person name="Overmann J."/>
        </authorList>
    </citation>
    <scope>NUCLEOTIDE SEQUENCE [LARGE SCALE GENOMIC DNA]</scope>
    <source>
        <strain evidence="8 9">DSM 6702</strain>
    </source>
</reference>
<dbReference type="NCBIfam" id="TIGR00589">
    <property type="entry name" value="ogt"/>
    <property type="match status" value="1"/>
</dbReference>
<dbReference type="InterPro" id="IPR036217">
    <property type="entry name" value="MethylDNA_cys_MeTrfase_DNAb"/>
</dbReference>
<evidence type="ECO:0000313" key="9">
    <source>
        <dbReference type="Proteomes" id="UP001432180"/>
    </source>
</evidence>
<dbReference type="Gene3D" id="1.10.10.10">
    <property type="entry name" value="Winged helix-like DNA-binding domain superfamily/Winged helix DNA-binding domain"/>
    <property type="match status" value="1"/>
</dbReference>
<organism evidence="8 9">
    <name type="scientific">Thiorhodovibrio winogradskyi</name>
    <dbReference type="NCBI Taxonomy" id="77007"/>
    <lineage>
        <taxon>Bacteria</taxon>
        <taxon>Pseudomonadati</taxon>
        <taxon>Pseudomonadota</taxon>
        <taxon>Gammaproteobacteria</taxon>
        <taxon>Chromatiales</taxon>
        <taxon>Chromatiaceae</taxon>
        <taxon>Thiorhodovibrio</taxon>
    </lineage>
</organism>
<dbReference type="InterPro" id="IPR014048">
    <property type="entry name" value="MethylDNA_cys_MeTrfase_DNA-bd"/>
</dbReference>
<evidence type="ECO:0000256" key="3">
    <source>
        <dbReference type="ARBA" id="ARBA00022679"/>
    </source>
</evidence>
<keyword evidence="2 8" id="KW-0489">Methyltransferase</keyword>
<evidence type="ECO:0000256" key="4">
    <source>
        <dbReference type="ARBA" id="ARBA00022763"/>
    </source>
</evidence>
<evidence type="ECO:0000256" key="1">
    <source>
        <dbReference type="ARBA" id="ARBA00001286"/>
    </source>
</evidence>
<dbReference type="RefSeq" id="WP_328987402.1">
    <property type="nucleotide sequence ID" value="NZ_CP121472.1"/>
</dbReference>
<sequence length="169" mass="18305">MAAKLPMTSNTNCSMISAPFGALAVDWRDGVVSRVRLPLDKALPPAQAVPAPAWLEQEFQAYFRAATHEFSLAVRPEGTAFQQRVWQALRRIPAGRVSRYGDLAAELGSSARAVGNACRANPCPLLLPCHRVVARRGLGGFAGQTEGATMRIKTWLLRHEGLELTELGA</sequence>
<dbReference type="CDD" id="cd06445">
    <property type="entry name" value="ATase"/>
    <property type="match status" value="1"/>
</dbReference>
<dbReference type="EMBL" id="CP121472">
    <property type="protein sequence ID" value="WPL16875.1"/>
    <property type="molecule type" value="Genomic_DNA"/>
</dbReference>
<evidence type="ECO:0000256" key="5">
    <source>
        <dbReference type="ARBA" id="ARBA00023204"/>
    </source>
</evidence>
<dbReference type="Pfam" id="PF01035">
    <property type="entry name" value="DNA_binding_1"/>
    <property type="match status" value="1"/>
</dbReference>
<dbReference type="EC" id="2.1.1.63" evidence="8"/>
<dbReference type="PROSITE" id="PS00374">
    <property type="entry name" value="MGMT"/>
    <property type="match status" value="1"/>
</dbReference>
<dbReference type="Proteomes" id="UP001432180">
    <property type="component" value="Chromosome"/>
</dbReference>
<dbReference type="PANTHER" id="PTHR10815:SF13">
    <property type="entry name" value="METHYLATED-DNA--PROTEIN-CYSTEINE METHYLTRANSFERASE"/>
    <property type="match status" value="1"/>
</dbReference>
<keyword evidence="3 8" id="KW-0808">Transferase</keyword>
<proteinExistence type="predicted"/>
<dbReference type="SUPFAM" id="SSF46767">
    <property type="entry name" value="Methylated DNA-protein cysteine methyltransferase, C-terminal domain"/>
    <property type="match status" value="1"/>
</dbReference>
<evidence type="ECO:0000256" key="2">
    <source>
        <dbReference type="ARBA" id="ARBA00022603"/>
    </source>
</evidence>
<evidence type="ECO:0000259" key="7">
    <source>
        <dbReference type="Pfam" id="PF01035"/>
    </source>
</evidence>
<dbReference type="PANTHER" id="PTHR10815">
    <property type="entry name" value="METHYLATED-DNA--PROTEIN-CYSTEINE METHYLTRANSFERASE"/>
    <property type="match status" value="1"/>
</dbReference>
<dbReference type="InterPro" id="IPR036388">
    <property type="entry name" value="WH-like_DNA-bd_sf"/>
</dbReference>
<gene>
    <name evidence="8" type="primary">ogt_1</name>
    <name evidence="8" type="ORF">Thiowin_01851</name>
</gene>
<keyword evidence="4" id="KW-0227">DNA damage</keyword>
<name>A0ABZ0S8M3_9GAMM</name>
<keyword evidence="5" id="KW-0234">DNA repair</keyword>
<feature type="domain" description="Methylated-DNA-[protein]-cysteine S-methyltransferase DNA binding" evidence="7">
    <location>
        <begin position="80"/>
        <end position="161"/>
    </location>
</feature>
<accession>A0ABZ0S8M3</accession>
<evidence type="ECO:0000313" key="8">
    <source>
        <dbReference type="EMBL" id="WPL16875.1"/>
    </source>
</evidence>
<dbReference type="InterPro" id="IPR036631">
    <property type="entry name" value="MGMT_N_sf"/>
</dbReference>
<dbReference type="GO" id="GO:0032259">
    <property type="term" value="P:methylation"/>
    <property type="evidence" value="ECO:0007669"/>
    <property type="project" value="UniProtKB-KW"/>
</dbReference>
<dbReference type="InterPro" id="IPR001497">
    <property type="entry name" value="MethylDNA_cys_MeTrfase_AS"/>
</dbReference>
<keyword evidence="9" id="KW-1185">Reference proteome</keyword>
<protein>
    <submittedName>
        <fullName evidence="8">Methylated-DNA--protein-cysteine methyltransferase, constitutive</fullName>
        <ecNumber evidence="8">2.1.1.63</ecNumber>
    </submittedName>
</protein>